<proteinExistence type="predicted"/>
<dbReference type="EMBL" id="JASCZI010182473">
    <property type="protein sequence ID" value="MED6187986.1"/>
    <property type="molecule type" value="Genomic_DNA"/>
</dbReference>
<name>A0ABU6WRG1_9FABA</name>
<keyword evidence="2" id="KW-1185">Reference proteome</keyword>
<protein>
    <submittedName>
        <fullName evidence="1">Uncharacterized protein</fullName>
    </submittedName>
</protein>
<evidence type="ECO:0000313" key="2">
    <source>
        <dbReference type="Proteomes" id="UP001341840"/>
    </source>
</evidence>
<organism evidence="1 2">
    <name type="scientific">Stylosanthes scabra</name>
    <dbReference type="NCBI Taxonomy" id="79078"/>
    <lineage>
        <taxon>Eukaryota</taxon>
        <taxon>Viridiplantae</taxon>
        <taxon>Streptophyta</taxon>
        <taxon>Embryophyta</taxon>
        <taxon>Tracheophyta</taxon>
        <taxon>Spermatophyta</taxon>
        <taxon>Magnoliopsida</taxon>
        <taxon>eudicotyledons</taxon>
        <taxon>Gunneridae</taxon>
        <taxon>Pentapetalae</taxon>
        <taxon>rosids</taxon>
        <taxon>fabids</taxon>
        <taxon>Fabales</taxon>
        <taxon>Fabaceae</taxon>
        <taxon>Papilionoideae</taxon>
        <taxon>50 kb inversion clade</taxon>
        <taxon>dalbergioids sensu lato</taxon>
        <taxon>Dalbergieae</taxon>
        <taxon>Pterocarpus clade</taxon>
        <taxon>Stylosanthes</taxon>
    </lineage>
</organism>
<evidence type="ECO:0000313" key="1">
    <source>
        <dbReference type="EMBL" id="MED6187986.1"/>
    </source>
</evidence>
<sequence length="176" mass="20078">MPFTLISLSNSLTFLSTLNQHTLTNLITTCTPELRSPFRQWLLVALVTLVVHIPILKVRTWESSLNPSLLMSGFCVVRIDSARWGVDSDDLELVILMNSAVVNRLSSFSNFNDYLESIPKLPRIDSYVHRVDFKSFMRVRVDSDTLRIDSYTSRSYKLSVWLHGIDSPRPGIDYGP</sequence>
<comment type="caution">
    <text evidence="1">The sequence shown here is derived from an EMBL/GenBank/DDBJ whole genome shotgun (WGS) entry which is preliminary data.</text>
</comment>
<accession>A0ABU6WRG1</accession>
<dbReference type="Proteomes" id="UP001341840">
    <property type="component" value="Unassembled WGS sequence"/>
</dbReference>
<reference evidence="1 2" key="1">
    <citation type="journal article" date="2023" name="Plants (Basel)">
        <title>Bridging the Gap: Combining Genomics and Transcriptomics Approaches to Understand Stylosanthes scabra, an Orphan Legume from the Brazilian Caatinga.</title>
        <authorList>
            <person name="Ferreira-Neto J.R.C."/>
            <person name="da Silva M.D."/>
            <person name="Binneck E."/>
            <person name="de Melo N.F."/>
            <person name="da Silva R.H."/>
            <person name="de Melo A.L.T.M."/>
            <person name="Pandolfi V."/>
            <person name="Bustamante F.O."/>
            <person name="Brasileiro-Vidal A.C."/>
            <person name="Benko-Iseppon A.M."/>
        </authorList>
    </citation>
    <scope>NUCLEOTIDE SEQUENCE [LARGE SCALE GENOMIC DNA]</scope>
    <source>
        <tissue evidence="1">Leaves</tissue>
    </source>
</reference>
<gene>
    <name evidence="1" type="ORF">PIB30_081693</name>
</gene>